<comment type="caution">
    <text evidence="2">The sequence shown here is derived from an EMBL/GenBank/DDBJ whole genome shotgun (WGS) entry which is preliminary data.</text>
</comment>
<organism evidence="2 3">
    <name type="scientific">Parathielavia appendiculata</name>
    <dbReference type="NCBI Taxonomy" id="2587402"/>
    <lineage>
        <taxon>Eukaryota</taxon>
        <taxon>Fungi</taxon>
        <taxon>Dikarya</taxon>
        <taxon>Ascomycota</taxon>
        <taxon>Pezizomycotina</taxon>
        <taxon>Sordariomycetes</taxon>
        <taxon>Sordariomycetidae</taxon>
        <taxon>Sordariales</taxon>
        <taxon>Chaetomiaceae</taxon>
        <taxon>Parathielavia</taxon>
    </lineage>
</organism>
<feature type="compositionally biased region" description="Pro residues" evidence="1">
    <location>
        <begin position="117"/>
        <end position="128"/>
    </location>
</feature>
<dbReference type="GeneID" id="87824232"/>
<dbReference type="Gene3D" id="1.10.10.60">
    <property type="entry name" value="Homeodomain-like"/>
    <property type="match status" value="1"/>
</dbReference>
<dbReference type="EMBL" id="MU853229">
    <property type="protein sequence ID" value="KAK4123278.1"/>
    <property type="molecule type" value="Genomic_DNA"/>
</dbReference>
<evidence type="ECO:0000313" key="2">
    <source>
        <dbReference type="EMBL" id="KAK4123278.1"/>
    </source>
</evidence>
<keyword evidence="3" id="KW-1185">Reference proteome</keyword>
<dbReference type="Proteomes" id="UP001302602">
    <property type="component" value="Unassembled WGS sequence"/>
</dbReference>
<feature type="compositionally biased region" description="Basic and acidic residues" evidence="1">
    <location>
        <begin position="219"/>
        <end position="244"/>
    </location>
</feature>
<reference evidence="2" key="1">
    <citation type="journal article" date="2023" name="Mol. Phylogenet. Evol.">
        <title>Genome-scale phylogeny and comparative genomics of the fungal order Sordariales.</title>
        <authorList>
            <person name="Hensen N."/>
            <person name="Bonometti L."/>
            <person name="Westerberg I."/>
            <person name="Brannstrom I.O."/>
            <person name="Guillou S."/>
            <person name="Cros-Aarteil S."/>
            <person name="Calhoun S."/>
            <person name="Haridas S."/>
            <person name="Kuo A."/>
            <person name="Mondo S."/>
            <person name="Pangilinan J."/>
            <person name="Riley R."/>
            <person name="LaButti K."/>
            <person name="Andreopoulos B."/>
            <person name="Lipzen A."/>
            <person name="Chen C."/>
            <person name="Yan M."/>
            <person name="Daum C."/>
            <person name="Ng V."/>
            <person name="Clum A."/>
            <person name="Steindorff A."/>
            <person name="Ohm R.A."/>
            <person name="Martin F."/>
            <person name="Silar P."/>
            <person name="Natvig D.O."/>
            <person name="Lalanne C."/>
            <person name="Gautier V."/>
            <person name="Ament-Velasquez S.L."/>
            <person name="Kruys A."/>
            <person name="Hutchinson M.I."/>
            <person name="Powell A.J."/>
            <person name="Barry K."/>
            <person name="Miller A.N."/>
            <person name="Grigoriev I.V."/>
            <person name="Debuchy R."/>
            <person name="Gladieux P."/>
            <person name="Hiltunen Thoren M."/>
            <person name="Johannesson H."/>
        </authorList>
    </citation>
    <scope>NUCLEOTIDE SEQUENCE</scope>
    <source>
        <strain evidence="2">CBS 731.68</strain>
    </source>
</reference>
<protein>
    <submittedName>
        <fullName evidence="2">Uncharacterized protein</fullName>
    </submittedName>
</protein>
<accession>A0AAN6Z3A4</accession>
<feature type="region of interest" description="Disordered" evidence="1">
    <location>
        <begin position="40"/>
        <end position="156"/>
    </location>
</feature>
<dbReference type="RefSeq" id="XP_062647049.1">
    <property type="nucleotide sequence ID" value="XM_062787462.1"/>
</dbReference>
<reference evidence="2" key="2">
    <citation type="submission" date="2023-05" db="EMBL/GenBank/DDBJ databases">
        <authorList>
            <consortium name="Lawrence Berkeley National Laboratory"/>
            <person name="Steindorff A."/>
            <person name="Hensen N."/>
            <person name="Bonometti L."/>
            <person name="Westerberg I."/>
            <person name="Brannstrom I.O."/>
            <person name="Guillou S."/>
            <person name="Cros-Aarteil S."/>
            <person name="Calhoun S."/>
            <person name="Haridas S."/>
            <person name="Kuo A."/>
            <person name="Mondo S."/>
            <person name="Pangilinan J."/>
            <person name="Riley R."/>
            <person name="Labutti K."/>
            <person name="Andreopoulos B."/>
            <person name="Lipzen A."/>
            <person name="Chen C."/>
            <person name="Yanf M."/>
            <person name="Daum C."/>
            <person name="Ng V."/>
            <person name="Clum A."/>
            <person name="Ohm R."/>
            <person name="Martin F."/>
            <person name="Silar P."/>
            <person name="Natvig D."/>
            <person name="Lalanne C."/>
            <person name="Gautier V."/>
            <person name="Ament-Velasquez S.L."/>
            <person name="Kruys A."/>
            <person name="Hutchinson M.I."/>
            <person name="Powell A.J."/>
            <person name="Barry K."/>
            <person name="Miller A.N."/>
            <person name="Grigoriev I.V."/>
            <person name="Debuchy R."/>
            <person name="Gladieux P."/>
            <person name="Thoren M.H."/>
            <person name="Johannesson H."/>
        </authorList>
    </citation>
    <scope>NUCLEOTIDE SEQUENCE</scope>
    <source>
        <strain evidence="2">CBS 731.68</strain>
    </source>
</reference>
<gene>
    <name evidence="2" type="ORF">N657DRAFT_454869</name>
</gene>
<proteinExistence type="predicted"/>
<evidence type="ECO:0000256" key="1">
    <source>
        <dbReference type="SAM" id="MobiDB-lite"/>
    </source>
</evidence>
<evidence type="ECO:0000313" key="3">
    <source>
        <dbReference type="Proteomes" id="UP001302602"/>
    </source>
</evidence>
<name>A0AAN6Z3A4_9PEZI</name>
<dbReference type="AlphaFoldDB" id="A0AAN6Z3A4"/>
<feature type="region of interest" description="Disordered" evidence="1">
    <location>
        <begin position="179"/>
        <end position="256"/>
    </location>
</feature>
<sequence>MAGFHNTYHRDGYRAGFSQPNGERCSLPGIREMVPEIDEVLPRPPWTGPARTPSWPTSPGPCSPGAGATPPYRYTHSLVHQPLAGPSADEERGHAVAWQPDPGHNVPRRLPTTVSPARPPSAVPPPGSWAPDYDEADPYRSQRRYSQGSHGYVGHHHGIYRPPVGAHAFASVGAYGPADGQHGGASDGDPKSVKRGAAMSDGEPEERRKRRNFSADTTEALKKWVETRIDNPHFDPKEVAETAKKTGKTRSEFYLP</sequence>
<feature type="region of interest" description="Disordered" evidence="1">
    <location>
        <begin position="1"/>
        <end position="27"/>
    </location>
</feature>